<reference evidence="1" key="1">
    <citation type="submission" date="2023-06" db="EMBL/GenBank/DDBJ databases">
        <title>Genome-scale phylogeny and comparative genomics of the fungal order Sordariales.</title>
        <authorList>
            <consortium name="Lawrence Berkeley National Laboratory"/>
            <person name="Hensen N."/>
            <person name="Bonometti L."/>
            <person name="Westerberg I."/>
            <person name="Brannstrom I.O."/>
            <person name="Guillou S."/>
            <person name="Cros-Aarteil S."/>
            <person name="Calhoun S."/>
            <person name="Haridas S."/>
            <person name="Kuo A."/>
            <person name="Mondo S."/>
            <person name="Pangilinan J."/>
            <person name="Riley R."/>
            <person name="LaButti K."/>
            <person name="Andreopoulos B."/>
            <person name="Lipzen A."/>
            <person name="Chen C."/>
            <person name="Yanf M."/>
            <person name="Daum C."/>
            <person name="Ng V."/>
            <person name="Clum A."/>
            <person name="Steindorff A."/>
            <person name="Ohm R."/>
            <person name="Martin F."/>
            <person name="Silar P."/>
            <person name="Natvig D."/>
            <person name="Lalanne C."/>
            <person name="Gautier V."/>
            <person name="Ament-velasquez S.L."/>
            <person name="Kruys A."/>
            <person name="Hutchinson M.I."/>
            <person name="Powell A.J."/>
            <person name="Barry K."/>
            <person name="Miller A.N."/>
            <person name="Grigoriev I.V."/>
            <person name="Debuchy R."/>
            <person name="Gladieux P."/>
            <person name="Thoren M.H."/>
            <person name="Johannesson H."/>
        </authorList>
    </citation>
    <scope>NUCLEOTIDE SEQUENCE</scope>
    <source>
        <strain evidence="1">SMH2392-1A</strain>
    </source>
</reference>
<accession>A0AA40AMP6</accession>
<protein>
    <submittedName>
        <fullName evidence="1">Uncharacterized protein</fullName>
    </submittedName>
</protein>
<proteinExistence type="predicted"/>
<dbReference type="Proteomes" id="UP001172101">
    <property type="component" value="Unassembled WGS sequence"/>
</dbReference>
<dbReference type="RefSeq" id="XP_060297383.1">
    <property type="nucleotide sequence ID" value="XM_060442136.1"/>
</dbReference>
<keyword evidence="2" id="KW-1185">Reference proteome</keyword>
<gene>
    <name evidence="1" type="ORF">B0T26DRAFT_713671</name>
</gene>
<comment type="caution">
    <text evidence="1">The sequence shown here is derived from an EMBL/GenBank/DDBJ whole genome shotgun (WGS) entry which is preliminary data.</text>
</comment>
<name>A0AA40AMP6_9PEZI</name>
<dbReference type="AlphaFoldDB" id="A0AA40AMP6"/>
<dbReference type="GeneID" id="85325406"/>
<dbReference type="EMBL" id="JAUIRO010000004">
    <property type="protein sequence ID" value="KAK0718590.1"/>
    <property type="molecule type" value="Genomic_DNA"/>
</dbReference>
<sequence>MQQHHHRAITRMLESIIKVHGHPISVPPTTSNKVLWVRSGVKWAVPLSIPRCLRSLRAVTTKLVAHSNACQGWIGGGGPCADLLHRFRSLFFLAGLQWCGTILHDDGLTDWCNCRRTCKVLS</sequence>
<evidence type="ECO:0000313" key="2">
    <source>
        <dbReference type="Proteomes" id="UP001172101"/>
    </source>
</evidence>
<evidence type="ECO:0000313" key="1">
    <source>
        <dbReference type="EMBL" id="KAK0718590.1"/>
    </source>
</evidence>
<organism evidence="1 2">
    <name type="scientific">Lasiosphaeria miniovina</name>
    <dbReference type="NCBI Taxonomy" id="1954250"/>
    <lineage>
        <taxon>Eukaryota</taxon>
        <taxon>Fungi</taxon>
        <taxon>Dikarya</taxon>
        <taxon>Ascomycota</taxon>
        <taxon>Pezizomycotina</taxon>
        <taxon>Sordariomycetes</taxon>
        <taxon>Sordariomycetidae</taxon>
        <taxon>Sordariales</taxon>
        <taxon>Lasiosphaeriaceae</taxon>
        <taxon>Lasiosphaeria</taxon>
    </lineage>
</organism>